<reference evidence="2" key="1">
    <citation type="submission" date="2022-09" db="EMBL/GenBank/DDBJ databases">
        <title>Maribacter litopenaei sp. nov., isolated from the intestinal tract of the Pacific White Shrimp, Litopenaeus vannamei.</title>
        <authorList>
            <person name="Kim S.Y."/>
            <person name="Hwang C.Y."/>
        </authorList>
    </citation>
    <scope>NUCLEOTIDE SEQUENCE</scope>
    <source>
        <strain evidence="2">HL-LV01</strain>
    </source>
</reference>
<feature type="domain" description="FAD-dependent urate hydroxylase HpyO/Asp monooxygenase CreE-like FAD/NAD(P)-binding" evidence="1">
    <location>
        <begin position="6"/>
        <end position="88"/>
    </location>
</feature>
<dbReference type="Pfam" id="PF13454">
    <property type="entry name" value="NAD_binding_9"/>
    <property type="match status" value="1"/>
</dbReference>
<keyword evidence="3" id="KW-1185">Reference proteome</keyword>
<evidence type="ECO:0000259" key="1">
    <source>
        <dbReference type="Pfam" id="PF13454"/>
    </source>
</evidence>
<sequence>MSIKIAFIGAGIATSYTLIPFLDKYPKQKNSPLELYIIDKSNDFFKGMPYGDRSGKSVLLIQDLKNFISEPHRSHFKNWLNENIDALQEEFIKNGGHLAKKWVEKNSPIYLSRRLG</sequence>
<evidence type="ECO:0000313" key="3">
    <source>
        <dbReference type="Proteomes" id="UP001059209"/>
    </source>
</evidence>
<evidence type="ECO:0000313" key="2">
    <source>
        <dbReference type="EMBL" id="UWX56070.1"/>
    </source>
</evidence>
<dbReference type="EMBL" id="CP104205">
    <property type="protein sequence ID" value="UWX56070.1"/>
    <property type="molecule type" value="Genomic_DNA"/>
</dbReference>
<gene>
    <name evidence="2" type="ORF">NYZ99_07110</name>
</gene>
<name>A0ABY5YCB0_9FLAO</name>
<accession>A0ABY5YCB0</accession>
<dbReference type="RefSeq" id="WP_260574599.1">
    <property type="nucleotide sequence ID" value="NZ_CP104205.1"/>
</dbReference>
<organism evidence="2 3">
    <name type="scientific">Maribacter litopenaei</name>
    <dbReference type="NCBI Taxonomy" id="2976127"/>
    <lineage>
        <taxon>Bacteria</taxon>
        <taxon>Pseudomonadati</taxon>
        <taxon>Bacteroidota</taxon>
        <taxon>Flavobacteriia</taxon>
        <taxon>Flavobacteriales</taxon>
        <taxon>Flavobacteriaceae</taxon>
        <taxon>Maribacter</taxon>
    </lineage>
</organism>
<dbReference type="Proteomes" id="UP001059209">
    <property type="component" value="Chromosome"/>
</dbReference>
<protein>
    <submittedName>
        <fullName evidence="2">FAD/NAD(P)-binding protein</fullName>
    </submittedName>
</protein>
<proteinExistence type="predicted"/>
<dbReference type="InterPro" id="IPR038732">
    <property type="entry name" value="HpyO/CreE_NAD-binding"/>
</dbReference>